<evidence type="ECO:0000313" key="7">
    <source>
        <dbReference type="Proteomes" id="UP000242875"/>
    </source>
</evidence>
<dbReference type="InterPro" id="IPR002014">
    <property type="entry name" value="VHS_dom"/>
</dbReference>
<dbReference type="SUPFAM" id="SSF89009">
    <property type="entry name" value="GAT-like domain"/>
    <property type="match status" value="1"/>
</dbReference>
<sequence>MAAIQLLDKVTKRSGKFFHQQLCAKTFTSDLYALAVTTPDDGLANEIRNFLQYCAENFSKDHDLYQISNLLRAVNDPNAARAILGKNSLPGGRSANRRVRSDSASVSVASSGTGGGGLAIINGSIPDAIGRAKHDAEVLREAIQNVDDNTELADSELIQDLLRSCEKQQKTFATYVSEHPQTEHLESLLGAVDALNSTISFYKRRQEDPNAAPPSDTSSLRGRSREASASSNVPQQQQQIRNDDWDVFEQSQLKGRAGTGGVDSPSMAPGQAQLGQPGIASPSSSFANPHRPAPAPTSSNNPFLAMMVQAQSSASPQLQPSAYAISPRMQAQSLPQMQQPFYAGQTQTSPGYGAGSTQPNAGLATLNSTYTPTPQSPTQTSRDLGVNASHPFGTDISTSTSVTNPALTAFQYNNIGRSAFNANTSNSFGSPLANPSHSSGFDDAFVPRSIGESKAPSNLQSQNTGGLGANNAFGDLAFGPRKSADVTATSPFDSVLGSTAFGGVNGSSQAQNGFTGNTGTSNAPFVYAFGSSKNPYVNAFGGSNTAQANNASAFGSGTGQYNFSTGSNTATTAPATSSANDPFAALNGLDFTSSSSTPQKQAQPSVSAGSPFQTQATPLSQPFQTTSPFPSTTVGTSSNATVGVTRQFSPSNPFGSPKPAQQSVFGQLPSQNTGQQQNAFGTSSSASGQLPTPQTGQPNVFGTSSSPFGQLSPQITGKQQQVAFGTSAQAFSQVPAQKTGQQQNSFHASNPFMSGL</sequence>
<evidence type="ECO:0000256" key="2">
    <source>
        <dbReference type="ARBA" id="ARBA00022927"/>
    </source>
</evidence>
<dbReference type="GO" id="GO:0007034">
    <property type="term" value="P:vacuolar transport"/>
    <property type="evidence" value="ECO:0007669"/>
    <property type="project" value="UniProtKB-ARBA"/>
</dbReference>
<evidence type="ECO:0000256" key="1">
    <source>
        <dbReference type="ARBA" id="ARBA00022448"/>
    </source>
</evidence>
<dbReference type="GO" id="GO:0016192">
    <property type="term" value="P:vesicle-mediated transport"/>
    <property type="evidence" value="ECO:0007669"/>
    <property type="project" value="UniProtKB-ARBA"/>
</dbReference>
<dbReference type="EMBL" id="MVBO01000217">
    <property type="protein sequence ID" value="OZJ01915.1"/>
    <property type="molecule type" value="Genomic_DNA"/>
</dbReference>
<dbReference type="Proteomes" id="UP000242875">
    <property type="component" value="Unassembled WGS sequence"/>
</dbReference>
<dbReference type="Pfam" id="PF03127">
    <property type="entry name" value="GAT"/>
    <property type="match status" value="1"/>
</dbReference>
<dbReference type="GO" id="GO:0043130">
    <property type="term" value="F:ubiquitin binding"/>
    <property type="evidence" value="ECO:0007669"/>
    <property type="project" value="InterPro"/>
</dbReference>
<feature type="compositionally biased region" description="Low complexity" evidence="3">
    <location>
        <begin position="368"/>
        <end position="381"/>
    </location>
</feature>
<feature type="compositionally biased region" description="Polar residues" evidence="3">
    <location>
        <begin position="590"/>
        <end position="619"/>
    </location>
</feature>
<feature type="region of interest" description="Disordered" evidence="3">
    <location>
        <begin position="255"/>
        <end position="301"/>
    </location>
</feature>
<gene>
    <name evidence="6" type="ORF">BZG36_05005</name>
</gene>
<keyword evidence="7" id="KW-1185">Reference proteome</keyword>
<evidence type="ECO:0008006" key="8">
    <source>
        <dbReference type="Google" id="ProtNLM"/>
    </source>
</evidence>
<feature type="domain" description="GAT" evidence="5">
    <location>
        <begin position="120"/>
        <end position="207"/>
    </location>
</feature>
<dbReference type="SUPFAM" id="SSF48464">
    <property type="entry name" value="ENTH/VHS domain"/>
    <property type="match status" value="1"/>
</dbReference>
<feature type="domain" description="VHS" evidence="4">
    <location>
        <begin position="1"/>
        <end position="82"/>
    </location>
</feature>
<feature type="region of interest" description="Disordered" evidence="3">
    <location>
        <begin position="589"/>
        <end position="720"/>
    </location>
</feature>
<feature type="compositionally biased region" description="Polar residues" evidence="3">
    <location>
        <begin position="634"/>
        <end position="720"/>
    </location>
</feature>
<protein>
    <recommendedName>
        <fullName evidence="8">GAT domain-containing protein</fullName>
    </recommendedName>
</protein>
<feature type="region of interest" description="Disordered" evidence="3">
    <location>
        <begin position="203"/>
        <end position="243"/>
    </location>
</feature>
<dbReference type="Gene3D" id="1.25.40.90">
    <property type="match status" value="1"/>
</dbReference>
<dbReference type="InterPro" id="IPR038425">
    <property type="entry name" value="GAT_sf"/>
</dbReference>
<keyword evidence="1" id="KW-0813">Transport</keyword>
<feature type="region of interest" description="Disordered" evidence="3">
    <location>
        <begin position="431"/>
        <end position="461"/>
    </location>
</feature>
<comment type="caution">
    <text evidence="6">The sequence shown here is derived from an EMBL/GenBank/DDBJ whole genome shotgun (WGS) entry which is preliminary data.</text>
</comment>
<dbReference type="AlphaFoldDB" id="A0A261XU69"/>
<evidence type="ECO:0000259" key="5">
    <source>
        <dbReference type="PROSITE" id="PS50909"/>
    </source>
</evidence>
<feature type="compositionally biased region" description="Low complexity" evidence="3">
    <location>
        <begin position="102"/>
        <end position="111"/>
    </location>
</feature>
<feature type="compositionally biased region" description="Polar residues" evidence="3">
    <location>
        <begin position="215"/>
        <end position="240"/>
    </location>
</feature>
<dbReference type="PROSITE" id="PS50179">
    <property type="entry name" value="VHS"/>
    <property type="match status" value="1"/>
</dbReference>
<dbReference type="GO" id="GO:0035091">
    <property type="term" value="F:phosphatidylinositol binding"/>
    <property type="evidence" value="ECO:0007669"/>
    <property type="project" value="InterPro"/>
</dbReference>
<evidence type="ECO:0000313" key="6">
    <source>
        <dbReference type="EMBL" id="OZJ01915.1"/>
    </source>
</evidence>
<feature type="compositionally biased region" description="Low complexity" evidence="3">
    <location>
        <begin position="620"/>
        <end position="633"/>
    </location>
</feature>
<dbReference type="InterPro" id="IPR004152">
    <property type="entry name" value="GAT_dom"/>
</dbReference>
<proteinExistence type="predicted"/>
<name>A0A261XU69_9FUNG</name>
<organism evidence="6 7">
    <name type="scientific">Bifiguratus adelaidae</name>
    <dbReference type="NCBI Taxonomy" id="1938954"/>
    <lineage>
        <taxon>Eukaryota</taxon>
        <taxon>Fungi</taxon>
        <taxon>Fungi incertae sedis</taxon>
        <taxon>Mucoromycota</taxon>
        <taxon>Mucoromycotina</taxon>
        <taxon>Endogonomycetes</taxon>
        <taxon>Endogonales</taxon>
        <taxon>Endogonales incertae sedis</taxon>
        <taxon>Bifiguratus</taxon>
    </lineage>
</organism>
<evidence type="ECO:0000259" key="4">
    <source>
        <dbReference type="PROSITE" id="PS50179"/>
    </source>
</evidence>
<feature type="region of interest" description="Disordered" evidence="3">
    <location>
        <begin position="85"/>
        <end position="112"/>
    </location>
</feature>
<evidence type="ECO:0000256" key="3">
    <source>
        <dbReference type="SAM" id="MobiDB-lite"/>
    </source>
</evidence>
<reference evidence="6 7" key="1">
    <citation type="journal article" date="2017" name="Mycologia">
        <title>Bifiguratus adelaidae, gen. et sp. nov., a new member of Mucoromycotina in endophytic and soil-dwelling habitats.</title>
        <authorList>
            <person name="Torres-Cruz T.J."/>
            <person name="Billingsley Tobias T.L."/>
            <person name="Almatruk M."/>
            <person name="Hesse C."/>
            <person name="Kuske C.R."/>
            <person name="Desiro A."/>
            <person name="Benucci G.M."/>
            <person name="Bonito G."/>
            <person name="Stajich J.E."/>
            <person name="Dunlap C."/>
            <person name="Arnold A.E."/>
            <person name="Porras-Alfaro A."/>
        </authorList>
    </citation>
    <scope>NUCLEOTIDE SEQUENCE [LARGE SCALE GENOMIC DNA]</scope>
    <source>
        <strain evidence="6 7">AZ0501</strain>
    </source>
</reference>
<feature type="compositionally biased region" description="Polar residues" evidence="3">
    <location>
        <begin position="343"/>
        <end position="360"/>
    </location>
</feature>
<dbReference type="InterPro" id="IPR008942">
    <property type="entry name" value="ENTH_VHS"/>
</dbReference>
<dbReference type="Gene3D" id="1.20.58.160">
    <property type="match status" value="1"/>
</dbReference>
<keyword evidence="2" id="KW-0653">Protein transport</keyword>
<feature type="region of interest" description="Disordered" evidence="3">
    <location>
        <begin position="343"/>
        <end position="400"/>
    </location>
</feature>
<dbReference type="GO" id="GO:0015031">
    <property type="term" value="P:protein transport"/>
    <property type="evidence" value="ECO:0007669"/>
    <property type="project" value="UniProtKB-KW"/>
</dbReference>
<feature type="region of interest" description="Disordered" evidence="3">
    <location>
        <begin position="732"/>
        <end position="756"/>
    </location>
</feature>
<dbReference type="PROSITE" id="PS50909">
    <property type="entry name" value="GAT"/>
    <property type="match status" value="1"/>
</dbReference>
<accession>A0A261XU69</accession>